<dbReference type="Proteomes" id="UP000095767">
    <property type="component" value="Unassembled WGS sequence"/>
</dbReference>
<comment type="caution">
    <text evidence="1">The sequence shown here is derived from an EMBL/GenBank/DDBJ whole genome shotgun (WGS) entry which is preliminary data.</text>
</comment>
<reference evidence="1 2" key="1">
    <citation type="submission" date="2016-09" db="EMBL/GenBank/DDBJ databases">
        <title>The draft genome of Dichanthelium oligosanthes: A C3 panicoid grass species.</title>
        <authorList>
            <person name="Studer A.J."/>
            <person name="Schnable J.C."/>
            <person name="Brutnell T.P."/>
        </authorList>
    </citation>
    <scope>NUCLEOTIDE SEQUENCE [LARGE SCALE GENOMIC DNA]</scope>
    <source>
        <strain evidence="2">cv. Kellogg 1175</strain>
        <tissue evidence="1">Leaf</tissue>
    </source>
</reference>
<evidence type="ECO:0000313" key="1">
    <source>
        <dbReference type="EMBL" id="OEL38395.1"/>
    </source>
</evidence>
<protein>
    <recommendedName>
        <fullName evidence="3">MATH domain-containing protein</fullName>
    </recommendedName>
</protein>
<keyword evidence="2" id="KW-1185">Reference proteome</keyword>
<feature type="non-terminal residue" evidence="1">
    <location>
        <position position="1"/>
    </location>
</feature>
<proteinExistence type="predicted"/>
<dbReference type="SUPFAM" id="SSF49599">
    <property type="entry name" value="TRAF domain-like"/>
    <property type="match status" value="1"/>
</dbReference>
<gene>
    <name evidence="1" type="ORF">BAE44_0000586</name>
</gene>
<name>A0A1E5WLW7_9POAL</name>
<organism evidence="1 2">
    <name type="scientific">Dichanthelium oligosanthes</name>
    <dbReference type="NCBI Taxonomy" id="888268"/>
    <lineage>
        <taxon>Eukaryota</taxon>
        <taxon>Viridiplantae</taxon>
        <taxon>Streptophyta</taxon>
        <taxon>Embryophyta</taxon>
        <taxon>Tracheophyta</taxon>
        <taxon>Spermatophyta</taxon>
        <taxon>Magnoliopsida</taxon>
        <taxon>Liliopsida</taxon>
        <taxon>Poales</taxon>
        <taxon>Poaceae</taxon>
        <taxon>PACMAD clade</taxon>
        <taxon>Panicoideae</taxon>
        <taxon>Panicodae</taxon>
        <taxon>Paniceae</taxon>
        <taxon>Dichantheliinae</taxon>
        <taxon>Dichanthelium</taxon>
    </lineage>
</organism>
<accession>A0A1E5WLW7</accession>
<dbReference type="EMBL" id="LWDX02001950">
    <property type="protein sequence ID" value="OEL38395.1"/>
    <property type="molecule type" value="Genomic_DNA"/>
</dbReference>
<evidence type="ECO:0008006" key="3">
    <source>
        <dbReference type="Google" id="ProtNLM"/>
    </source>
</evidence>
<sequence>LVGGSGSGCHELVIKRDFLEASEYLNDDCFKLRCNIFFAKDLRMEYRVAASSFHELPLPLSNMPQHSGDLLLALDVTIHVSGATFRAHRSFGPEWRGQ</sequence>
<evidence type="ECO:0000313" key="2">
    <source>
        <dbReference type="Proteomes" id="UP000095767"/>
    </source>
</evidence>
<dbReference type="AlphaFoldDB" id="A0A1E5WLW7"/>